<dbReference type="Pfam" id="PF07715">
    <property type="entry name" value="Plug"/>
    <property type="match status" value="1"/>
</dbReference>
<dbReference type="InterPro" id="IPR012910">
    <property type="entry name" value="Plug_dom"/>
</dbReference>
<dbReference type="AlphaFoldDB" id="A0A4Q8QEG9"/>
<comment type="similarity">
    <text evidence="1">Belongs to the TonB-dependent receptor family.</text>
</comment>
<proteinExistence type="inferred from homology"/>
<keyword evidence="1" id="KW-0813">Transport</keyword>
<keyword evidence="1" id="KW-0472">Membrane</keyword>
<keyword evidence="1" id="KW-0998">Cell outer membrane</keyword>
<organism evidence="3 4">
    <name type="scientific">Flagellimonas allohymeniacidonis</name>
    <dbReference type="NCBI Taxonomy" id="2517819"/>
    <lineage>
        <taxon>Bacteria</taxon>
        <taxon>Pseudomonadati</taxon>
        <taxon>Bacteroidota</taxon>
        <taxon>Flavobacteriia</taxon>
        <taxon>Flavobacteriales</taxon>
        <taxon>Flavobacteriaceae</taxon>
        <taxon>Flagellimonas</taxon>
    </lineage>
</organism>
<dbReference type="GO" id="GO:0009279">
    <property type="term" value="C:cell outer membrane"/>
    <property type="evidence" value="ECO:0007669"/>
    <property type="project" value="UniProtKB-SubCell"/>
</dbReference>
<keyword evidence="1" id="KW-0812">Transmembrane</keyword>
<dbReference type="SUPFAM" id="SSF56935">
    <property type="entry name" value="Porins"/>
    <property type="match status" value="1"/>
</dbReference>
<dbReference type="PROSITE" id="PS52016">
    <property type="entry name" value="TONB_DEPENDENT_REC_3"/>
    <property type="match status" value="1"/>
</dbReference>
<dbReference type="Proteomes" id="UP000291981">
    <property type="component" value="Unassembled WGS sequence"/>
</dbReference>
<keyword evidence="1" id="KW-1134">Transmembrane beta strand</keyword>
<dbReference type="OrthoDB" id="679547at2"/>
<dbReference type="Gene3D" id="2.170.130.10">
    <property type="entry name" value="TonB-dependent receptor, plug domain"/>
    <property type="match status" value="1"/>
</dbReference>
<accession>A0A4Q8QEG9</accession>
<dbReference type="EMBL" id="SGIU01000001">
    <property type="protein sequence ID" value="TAI48841.1"/>
    <property type="molecule type" value="Genomic_DNA"/>
</dbReference>
<feature type="domain" description="TonB-dependent receptor plug" evidence="2">
    <location>
        <begin position="673"/>
        <end position="763"/>
    </location>
</feature>
<name>A0A4Q8QEG9_9FLAO</name>
<dbReference type="InterPro" id="IPR039426">
    <property type="entry name" value="TonB-dep_rcpt-like"/>
</dbReference>
<sequence>MKYSTNQPFVKTKTSIMRFWIPVLCSLVLSGQRLWAQDESNFEKITGKLMSYAVKNYPEKVYVHTDKDYYQSGETLWFKLYLLNGVTHARSNLSKVAYVELLDESNKMLAKRTISMDSLGGFGSIPLDKFWDEGNYYIRAYTKYMLNDANPNAFQKKIFVWRKEFGNKGAKTTVTSSNGSQKTEVLASNPTEDQGIQFHCFPEGGNLVQESNNLVGFQIQDQNGKGVRSKGKVINQENAEVANFESDEYGLGTFQLRPEPGMQYFAVVSKDKSANKVKLPIAVRAKERIQIENNGDHLIIQVQTPYKTATERTFLLGHVRGNIFLRHESEPDSIQYSLKLLVDRLSPGVGHFTLFNTNGEVLAERMTFIHNTKKSARVWIIKAKDTFEKRGKVALRLRLANLGKSMLKGNISLSVHKLLGSGDNQHAKTTSIKKWLLLDSDIGPTVDNGAYFFDTPNFKNNNALEALLLGKSWGRFEWDELLKNEVSKKAKNSPEQGIMIAGRTTNFINRNVPKRSKITLGILEGSTYYETKNTDSQGNFMFGPLAFDDTVDVVLDAMDPLARKKEQAKNLAINIDSLPFLPLIQGLALEKSNRHDISATPYVSEAAKDYRRESLEFDLPPDIIRLEETVVKDKRKVKSNRQIVEEGLNEITPYPRPTHRLLLDSTNVTDGMRLLDIMSMIPGVRVRGTYPNQSIRLTRAVFNSINLSTSPLFVIDGVPLPPYDTSTGGSLDLLSMDTVHIMFIDVLTGAQASYYGARGSNGVIAIYTDRGRRFDFEEKVYPGILNLTVKGFDKPDRFTAPNYNFPKPQHAKPDYRNTLHWEPNLEISPEKGALITFFADDSSGKYKVVLEGVLEDGQLLQEEATFFVE</sequence>
<comment type="subcellular location">
    <subcellularLocation>
        <location evidence="1">Cell outer membrane</location>
        <topology evidence="1">Multi-pass membrane protein</topology>
    </subcellularLocation>
</comment>
<evidence type="ECO:0000256" key="1">
    <source>
        <dbReference type="PROSITE-ProRule" id="PRU01360"/>
    </source>
</evidence>
<evidence type="ECO:0000313" key="4">
    <source>
        <dbReference type="Proteomes" id="UP000291981"/>
    </source>
</evidence>
<dbReference type="InterPro" id="IPR037066">
    <property type="entry name" value="Plug_dom_sf"/>
</dbReference>
<evidence type="ECO:0000259" key="2">
    <source>
        <dbReference type="Pfam" id="PF07715"/>
    </source>
</evidence>
<reference evidence="3 4" key="1">
    <citation type="submission" date="2019-02" db="EMBL/GenBank/DDBJ databases">
        <title>Draft genome sequence of Muricauda sp. 176CP4-71.</title>
        <authorList>
            <person name="Park J.-S."/>
        </authorList>
    </citation>
    <scope>NUCLEOTIDE SEQUENCE [LARGE SCALE GENOMIC DNA]</scope>
    <source>
        <strain evidence="3 4">176CP4-71</strain>
    </source>
</reference>
<gene>
    <name evidence="3" type="ORF">EW142_03320</name>
</gene>
<protein>
    <recommendedName>
        <fullName evidence="2">TonB-dependent receptor plug domain-containing protein</fullName>
    </recommendedName>
</protein>
<keyword evidence="4" id="KW-1185">Reference proteome</keyword>
<comment type="caution">
    <text evidence="3">The sequence shown here is derived from an EMBL/GenBank/DDBJ whole genome shotgun (WGS) entry which is preliminary data.</text>
</comment>
<evidence type="ECO:0000313" key="3">
    <source>
        <dbReference type="EMBL" id="TAI48841.1"/>
    </source>
</evidence>
<dbReference type="Gene3D" id="2.60.40.1930">
    <property type="match status" value="1"/>
</dbReference>